<dbReference type="Gene3D" id="2.40.50.100">
    <property type="match status" value="1"/>
</dbReference>
<dbReference type="NCBIfam" id="NF008653">
    <property type="entry name" value="PRK11650.1"/>
    <property type="match status" value="1"/>
</dbReference>
<dbReference type="Pfam" id="PF00005">
    <property type="entry name" value="ABC_tran"/>
    <property type="match status" value="1"/>
</dbReference>
<keyword evidence="3" id="KW-0813">Transport</keyword>
<dbReference type="InterPro" id="IPR003439">
    <property type="entry name" value="ABC_transporter-like_ATP-bd"/>
</dbReference>
<dbReference type="PANTHER" id="PTHR43875">
    <property type="entry name" value="MALTODEXTRIN IMPORT ATP-BINDING PROTEIN MSMX"/>
    <property type="match status" value="1"/>
</dbReference>
<feature type="domain" description="ABC transporter" evidence="6">
    <location>
        <begin position="5"/>
        <end position="235"/>
    </location>
</feature>
<dbReference type="Proteomes" id="UP000439983">
    <property type="component" value="Unassembled WGS sequence"/>
</dbReference>
<dbReference type="AlphaFoldDB" id="A0A6N7LCV3"/>
<comment type="caution">
    <text evidence="7">The sequence shown here is derived from an EMBL/GenBank/DDBJ whole genome shotgun (WGS) entry which is preliminary data.</text>
</comment>
<dbReference type="InterPro" id="IPR012340">
    <property type="entry name" value="NA-bd_OB-fold"/>
</dbReference>
<dbReference type="InterPro" id="IPR015855">
    <property type="entry name" value="ABC_transpr_MalK-like"/>
</dbReference>
<evidence type="ECO:0000256" key="1">
    <source>
        <dbReference type="ARBA" id="ARBA00004417"/>
    </source>
</evidence>
<dbReference type="RefSeq" id="WP_153439303.1">
    <property type="nucleotide sequence ID" value="NZ_JACIGA010000010.1"/>
</dbReference>
<dbReference type="Gene3D" id="3.40.50.300">
    <property type="entry name" value="P-loop containing nucleotide triphosphate hydrolases"/>
    <property type="match status" value="1"/>
</dbReference>
<dbReference type="GO" id="GO:0140359">
    <property type="term" value="F:ABC-type transporter activity"/>
    <property type="evidence" value="ECO:0007669"/>
    <property type="project" value="InterPro"/>
</dbReference>
<dbReference type="EMBL" id="WITC01000042">
    <property type="protein sequence ID" value="MQX15446.1"/>
    <property type="molecule type" value="Genomic_DNA"/>
</dbReference>
<dbReference type="InterPro" id="IPR027417">
    <property type="entry name" value="P-loop_NTPase"/>
</dbReference>
<dbReference type="InterPro" id="IPR047641">
    <property type="entry name" value="ABC_transpr_MalK/UgpC-like"/>
</dbReference>
<dbReference type="InterPro" id="IPR040582">
    <property type="entry name" value="OB_MalK-like"/>
</dbReference>
<keyword evidence="5 7" id="KW-0067">ATP-binding</keyword>
<organism evidence="7 8">
    <name type="scientific">Sinorhizobium terangae</name>
    <dbReference type="NCBI Taxonomy" id="110322"/>
    <lineage>
        <taxon>Bacteria</taxon>
        <taxon>Pseudomonadati</taxon>
        <taxon>Pseudomonadota</taxon>
        <taxon>Alphaproteobacteria</taxon>
        <taxon>Hyphomicrobiales</taxon>
        <taxon>Rhizobiaceae</taxon>
        <taxon>Sinorhizobium/Ensifer group</taxon>
        <taxon>Sinorhizobium</taxon>
    </lineage>
</organism>
<dbReference type="GO" id="GO:0016887">
    <property type="term" value="F:ATP hydrolysis activity"/>
    <property type="evidence" value="ECO:0007669"/>
    <property type="project" value="InterPro"/>
</dbReference>
<dbReference type="GO" id="GO:0008643">
    <property type="term" value="P:carbohydrate transport"/>
    <property type="evidence" value="ECO:0007669"/>
    <property type="project" value="InterPro"/>
</dbReference>
<evidence type="ECO:0000256" key="4">
    <source>
        <dbReference type="ARBA" id="ARBA00022741"/>
    </source>
</evidence>
<dbReference type="GO" id="GO:0055052">
    <property type="term" value="C:ATP-binding cassette (ABC) transporter complex, substrate-binding subunit-containing"/>
    <property type="evidence" value="ECO:0007669"/>
    <property type="project" value="TreeGrafter"/>
</dbReference>
<sequence length="378" mass="40962">MTLQIELNGVNKYYGAFHALKDINLAIEEGTFVALVGPSGCGKSTLLRSLAGLEKISTGEMKIAGQLMNDVPPRKRDVAMVFQSYALYPHMTVEENLTYSLRIRGVKKAEARKAAEEVALTTGLSHLMKRYPRELSGGQRQRVAMSRAIIRHPKAFLFDEPLSNLDAALRVHMRKEIRALHDRLKATSVYVTHDQIEAMTMADHVVVMRDGIIEQQGRPLDLYDRPANKFVAGFIGSPAMNFIQAIVGEDGAHIVLDFGKTQAKLAIGSRLSPGTPLTAGIRPEHIKIVAEGQGAFDVPVGIVESTGSATFIASATTPELTIVETGRGGAKSGDIIGLGIDLAQLHLFDIATGRRIELQSGRVGIEPPRHLHVAGHAS</sequence>
<dbReference type="GO" id="GO:0005524">
    <property type="term" value="F:ATP binding"/>
    <property type="evidence" value="ECO:0007669"/>
    <property type="project" value="UniProtKB-KW"/>
</dbReference>
<accession>A0A6N7LCV3</accession>
<name>A0A6N7LCV3_SINTE</name>
<comment type="similarity">
    <text evidence="2">Belongs to the ABC transporter superfamily.</text>
</comment>
<protein>
    <submittedName>
        <fullName evidence="7">sn-glycerol-3-phosphate ABC transporter ATP-binding protein UgpC</fullName>
    </submittedName>
</protein>
<dbReference type="PROSITE" id="PS00211">
    <property type="entry name" value="ABC_TRANSPORTER_1"/>
    <property type="match status" value="1"/>
</dbReference>
<dbReference type="Gene3D" id="2.40.50.140">
    <property type="entry name" value="Nucleic acid-binding proteins"/>
    <property type="match status" value="1"/>
</dbReference>
<dbReference type="Pfam" id="PF17912">
    <property type="entry name" value="OB_MalK"/>
    <property type="match status" value="1"/>
</dbReference>
<keyword evidence="4" id="KW-0547">Nucleotide-binding</keyword>
<comment type="subcellular location">
    <subcellularLocation>
        <location evidence="1">Cell inner membrane</location>
        <topology evidence="1">Peripheral membrane protein</topology>
    </subcellularLocation>
</comment>
<dbReference type="SMART" id="SM00382">
    <property type="entry name" value="AAA"/>
    <property type="match status" value="1"/>
</dbReference>
<keyword evidence="8" id="KW-1185">Reference proteome</keyword>
<reference evidence="7 8" key="1">
    <citation type="journal article" date="2013" name="Genome Biol.">
        <title>Comparative genomics of the core and accessory genomes of 48 Sinorhizobium strains comprising five genospecies.</title>
        <authorList>
            <person name="Sugawara M."/>
            <person name="Epstein B."/>
            <person name="Badgley B.D."/>
            <person name="Unno T."/>
            <person name="Xu L."/>
            <person name="Reese J."/>
            <person name="Gyaneshwar P."/>
            <person name="Denny R."/>
            <person name="Mudge J."/>
            <person name="Bharti A.K."/>
            <person name="Farmer A.D."/>
            <person name="May G.D."/>
            <person name="Woodward J.E."/>
            <person name="Medigue C."/>
            <person name="Vallenet D."/>
            <person name="Lajus A."/>
            <person name="Rouy Z."/>
            <person name="Martinez-Vaz B."/>
            <person name="Tiffin P."/>
            <person name="Young N.D."/>
            <person name="Sadowsky M.J."/>
        </authorList>
    </citation>
    <scope>NUCLEOTIDE SEQUENCE [LARGE SCALE GENOMIC DNA]</scope>
    <source>
        <strain evidence="7 8">USDA4894</strain>
    </source>
</reference>
<dbReference type="CDD" id="cd03301">
    <property type="entry name" value="ABC_MalK_N"/>
    <property type="match status" value="1"/>
</dbReference>
<evidence type="ECO:0000256" key="5">
    <source>
        <dbReference type="ARBA" id="ARBA00022840"/>
    </source>
</evidence>
<dbReference type="InterPro" id="IPR003593">
    <property type="entry name" value="AAA+_ATPase"/>
</dbReference>
<dbReference type="InterPro" id="IPR008995">
    <property type="entry name" value="Mo/tungstate-bd_C_term_dom"/>
</dbReference>
<proteinExistence type="inferred from homology"/>
<evidence type="ECO:0000313" key="7">
    <source>
        <dbReference type="EMBL" id="MQX15446.1"/>
    </source>
</evidence>
<dbReference type="OrthoDB" id="8417108at2"/>
<dbReference type="InterPro" id="IPR017871">
    <property type="entry name" value="ABC_transporter-like_CS"/>
</dbReference>
<dbReference type="PROSITE" id="PS50893">
    <property type="entry name" value="ABC_TRANSPORTER_2"/>
    <property type="match status" value="1"/>
</dbReference>
<dbReference type="SUPFAM" id="SSF50331">
    <property type="entry name" value="MOP-like"/>
    <property type="match status" value="1"/>
</dbReference>
<dbReference type="FunFam" id="3.40.50.300:FF:000042">
    <property type="entry name" value="Maltose/maltodextrin ABC transporter, ATP-binding protein"/>
    <property type="match status" value="1"/>
</dbReference>
<evidence type="ECO:0000256" key="3">
    <source>
        <dbReference type="ARBA" id="ARBA00022448"/>
    </source>
</evidence>
<evidence type="ECO:0000256" key="2">
    <source>
        <dbReference type="ARBA" id="ARBA00005417"/>
    </source>
</evidence>
<dbReference type="PANTHER" id="PTHR43875:SF10">
    <property type="entry name" value="BLL2173 PROTEIN"/>
    <property type="match status" value="1"/>
</dbReference>
<dbReference type="SUPFAM" id="SSF52540">
    <property type="entry name" value="P-loop containing nucleoside triphosphate hydrolases"/>
    <property type="match status" value="1"/>
</dbReference>
<evidence type="ECO:0000259" key="6">
    <source>
        <dbReference type="PROSITE" id="PS50893"/>
    </source>
</evidence>
<evidence type="ECO:0000313" key="8">
    <source>
        <dbReference type="Proteomes" id="UP000439983"/>
    </source>
</evidence>
<gene>
    <name evidence="7" type="primary">ugpC</name>
    <name evidence="7" type="ORF">GHK62_11880</name>
</gene>